<dbReference type="AlphaFoldDB" id="A0A9N8HNS3"/>
<organism evidence="2 3">
    <name type="scientific">Seminavis robusta</name>
    <dbReference type="NCBI Taxonomy" id="568900"/>
    <lineage>
        <taxon>Eukaryota</taxon>
        <taxon>Sar</taxon>
        <taxon>Stramenopiles</taxon>
        <taxon>Ochrophyta</taxon>
        <taxon>Bacillariophyta</taxon>
        <taxon>Bacillariophyceae</taxon>
        <taxon>Bacillariophycidae</taxon>
        <taxon>Naviculales</taxon>
        <taxon>Naviculaceae</taxon>
        <taxon>Seminavis</taxon>
    </lineage>
</organism>
<sequence length="251" mass="27599">MNLSQQTTMIDATCIGMGNELFSPQPMEDIGGRGIFHPTLAEDSTVPSDGLLFEPFQLPPLRCLNRCRQPLLIQLLSQGQRDTTLLGHRSPRNEDTRPTTAARQTSSATGATTATTTAATNASPTYQTTATRPSTLVQLGSTNNRVNRLVDEIWVNHQQQLQLMAELQYALKEETTPHPEGSSEVLEQLRVLREREETKQQILQLLPQMLPQMPPPATAPAMKSDTDHDLPPDVAAVVKRILASSKAGMQQ</sequence>
<comment type="caution">
    <text evidence="2">The sequence shown here is derived from an EMBL/GenBank/DDBJ whole genome shotgun (WGS) entry which is preliminary data.</text>
</comment>
<evidence type="ECO:0000313" key="3">
    <source>
        <dbReference type="Proteomes" id="UP001153069"/>
    </source>
</evidence>
<accession>A0A9N8HNS3</accession>
<dbReference type="EMBL" id="CAICTM010001247">
    <property type="protein sequence ID" value="CAB9521918.1"/>
    <property type="molecule type" value="Genomic_DNA"/>
</dbReference>
<feature type="region of interest" description="Disordered" evidence="1">
    <location>
        <begin position="83"/>
        <end position="134"/>
    </location>
</feature>
<dbReference type="Proteomes" id="UP001153069">
    <property type="component" value="Unassembled WGS sequence"/>
</dbReference>
<feature type="region of interest" description="Disordered" evidence="1">
    <location>
        <begin position="210"/>
        <end position="231"/>
    </location>
</feature>
<gene>
    <name evidence="2" type="ORF">SEMRO_1249_G255990.1</name>
</gene>
<protein>
    <submittedName>
        <fullName evidence="2">Uncharacterized protein</fullName>
    </submittedName>
</protein>
<feature type="compositionally biased region" description="Low complexity" evidence="1">
    <location>
        <begin position="98"/>
        <end position="125"/>
    </location>
</feature>
<reference evidence="2" key="1">
    <citation type="submission" date="2020-06" db="EMBL/GenBank/DDBJ databases">
        <authorList>
            <consortium name="Plant Systems Biology data submission"/>
        </authorList>
    </citation>
    <scope>NUCLEOTIDE SEQUENCE</scope>
    <source>
        <strain evidence="2">D6</strain>
    </source>
</reference>
<evidence type="ECO:0000256" key="1">
    <source>
        <dbReference type="SAM" id="MobiDB-lite"/>
    </source>
</evidence>
<name>A0A9N8HNS3_9STRA</name>
<proteinExistence type="predicted"/>
<evidence type="ECO:0000313" key="2">
    <source>
        <dbReference type="EMBL" id="CAB9521918.1"/>
    </source>
</evidence>
<keyword evidence="3" id="KW-1185">Reference proteome</keyword>